<dbReference type="PANTHER" id="PTHR45947">
    <property type="entry name" value="SULFOQUINOVOSYL TRANSFERASE SQD2"/>
    <property type="match status" value="1"/>
</dbReference>
<organism evidence="3 4">
    <name type="scientific">Bombilactobacillus bombi</name>
    <dbReference type="NCBI Taxonomy" id="1303590"/>
    <lineage>
        <taxon>Bacteria</taxon>
        <taxon>Bacillati</taxon>
        <taxon>Bacillota</taxon>
        <taxon>Bacilli</taxon>
        <taxon>Lactobacillales</taxon>
        <taxon>Lactobacillaceae</taxon>
        <taxon>Bombilactobacillus</taxon>
    </lineage>
</organism>
<name>A0A417ZFY3_9LACO</name>
<accession>A0A417ZFY3</accession>
<dbReference type="Gene3D" id="3.40.50.2000">
    <property type="entry name" value="Glycogen Phosphorylase B"/>
    <property type="match status" value="2"/>
</dbReference>
<sequence>MKIMHFVSGLSRGGVEKVVLNYTSKLNSNYHINEIIVYQHHSISNVLDLFESAGNKCIKIPSKKKHPIKNLWKTYKLIRKEKPDIVHAHMSLVNFFPLVIAKILRIKVRISHSHIAQDNIKLKFLVPLFKWLNIHTATHLLACGEKAGKYMYGNHNFKIIYNAIDLESFKFNAIKRRKIREYLKIDSKTKVFGHIGRLVKQKNQKFLIDLFNDYQNINNHNGKLILIGDGPLRNTIYQYARKSIWSSDIILIPGVDNPSDYYNCFDLFLLPSLYEGLPLVAIEAQASGLKALLSNTIDYSTKFRQTTNFLSIDNGTKIWIDNMYVEDNNSRNTINNNVNYNINLAYRNLYDYYICALKKEVLNG</sequence>
<dbReference type="Pfam" id="PF00534">
    <property type="entry name" value="Glycos_transf_1"/>
    <property type="match status" value="1"/>
</dbReference>
<keyword evidence="4" id="KW-1185">Reference proteome</keyword>
<dbReference type="EMBL" id="QOCR01000004">
    <property type="protein sequence ID" value="RHW50167.1"/>
    <property type="molecule type" value="Genomic_DNA"/>
</dbReference>
<gene>
    <name evidence="3" type="ORF">DS831_08405</name>
</gene>
<dbReference type="RefSeq" id="WP_118902648.1">
    <property type="nucleotide sequence ID" value="NZ_QOCR01000004.1"/>
</dbReference>
<evidence type="ECO:0000313" key="4">
    <source>
        <dbReference type="Proteomes" id="UP000284109"/>
    </source>
</evidence>
<reference evidence="3 4" key="1">
    <citation type="submission" date="2018-07" db="EMBL/GenBank/DDBJ databases">
        <title>Genome sequences of six Lactobacillus spp. isolated from bumble bee guts.</title>
        <authorList>
            <person name="Motta E.V.S."/>
            <person name="Moran N.A."/>
        </authorList>
    </citation>
    <scope>NUCLEOTIDE SEQUENCE [LARGE SCALE GENOMIC DNA]</scope>
    <source>
        <strain evidence="3 4">BI-1.1</strain>
    </source>
</reference>
<dbReference type="PANTHER" id="PTHR45947:SF3">
    <property type="entry name" value="SULFOQUINOVOSYL TRANSFERASE SQD2"/>
    <property type="match status" value="1"/>
</dbReference>
<dbReference type="InterPro" id="IPR028098">
    <property type="entry name" value="Glyco_trans_4-like_N"/>
</dbReference>
<dbReference type="GO" id="GO:0016757">
    <property type="term" value="F:glycosyltransferase activity"/>
    <property type="evidence" value="ECO:0007669"/>
    <property type="project" value="InterPro"/>
</dbReference>
<dbReference type="OrthoDB" id="9804196at2"/>
<dbReference type="Pfam" id="PF13439">
    <property type="entry name" value="Glyco_transf_4"/>
    <property type="match status" value="1"/>
</dbReference>
<protein>
    <recommendedName>
        <fullName evidence="5">Glycosyltransferase family 1 protein</fullName>
    </recommendedName>
</protein>
<feature type="domain" description="Glycosyl transferase family 1" evidence="1">
    <location>
        <begin position="176"/>
        <end position="296"/>
    </location>
</feature>
<proteinExistence type="predicted"/>
<evidence type="ECO:0000259" key="2">
    <source>
        <dbReference type="Pfam" id="PF13439"/>
    </source>
</evidence>
<dbReference type="SUPFAM" id="SSF53756">
    <property type="entry name" value="UDP-Glycosyltransferase/glycogen phosphorylase"/>
    <property type="match status" value="1"/>
</dbReference>
<dbReference type="InterPro" id="IPR001296">
    <property type="entry name" value="Glyco_trans_1"/>
</dbReference>
<comment type="caution">
    <text evidence="3">The sequence shown here is derived from an EMBL/GenBank/DDBJ whole genome shotgun (WGS) entry which is preliminary data.</text>
</comment>
<dbReference type="Proteomes" id="UP000284109">
    <property type="component" value="Unassembled WGS sequence"/>
</dbReference>
<evidence type="ECO:0000313" key="3">
    <source>
        <dbReference type="EMBL" id="RHW50167.1"/>
    </source>
</evidence>
<feature type="domain" description="Glycosyltransferase subfamily 4-like N-terminal" evidence="2">
    <location>
        <begin position="13"/>
        <end position="167"/>
    </location>
</feature>
<dbReference type="InterPro" id="IPR050194">
    <property type="entry name" value="Glycosyltransferase_grp1"/>
</dbReference>
<dbReference type="AlphaFoldDB" id="A0A417ZFY3"/>
<evidence type="ECO:0008006" key="5">
    <source>
        <dbReference type="Google" id="ProtNLM"/>
    </source>
</evidence>
<evidence type="ECO:0000259" key="1">
    <source>
        <dbReference type="Pfam" id="PF00534"/>
    </source>
</evidence>